<reference evidence="2 3" key="1">
    <citation type="submission" date="2018-06" db="EMBL/GenBank/DDBJ databases">
        <authorList>
            <consortium name="Pathogen Informatics"/>
            <person name="Doyle S."/>
        </authorList>
    </citation>
    <scope>NUCLEOTIDE SEQUENCE [LARGE SCALE GENOMIC DNA]</scope>
    <source>
        <strain evidence="2 3">NCTC10343</strain>
    </source>
</reference>
<dbReference type="Proteomes" id="UP000254400">
    <property type="component" value="Unassembled WGS sequence"/>
</dbReference>
<dbReference type="GeneID" id="93348798"/>
<dbReference type="AlphaFoldDB" id="A0A378Y5Q2"/>
<protein>
    <submittedName>
        <fullName evidence="2">Uncharacterized protein</fullName>
    </submittedName>
</protein>
<proteinExistence type="predicted"/>
<gene>
    <name evidence="2" type="ORF">NCTC10343_05506</name>
</gene>
<accession>A0A378Y5Q2</accession>
<sequence length="51" mass="5548">MTIRTPDELKQGADGGSSFSNFADSDVKLNRIIGFNSGMSLLKRSLKVEDT</sequence>
<organism evidence="2 3">
    <name type="scientific">Paenibacillus polymyxa</name>
    <name type="common">Bacillus polymyxa</name>
    <dbReference type="NCBI Taxonomy" id="1406"/>
    <lineage>
        <taxon>Bacteria</taxon>
        <taxon>Bacillati</taxon>
        <taxon>Bacillota</taxon>
        <taxon>Bacilli</taxon>
        <taxon>Bacillales</taxon>
        <taxon>Paenibacillaceae</taxon>
        <taxon>Paenibacillus</taxon>
    </lineage>
</organism>
<feature type="region of interest" description="Disordered" evidence="1">
    <location>
        <begin position="1"/>
        <end position="22"/>
    </location>
</feature>
<name>A0A378Y5Q2_PAEPO</name>
<evidence type="ECO:0000313" key="2">
    <source>
        <dbReference type="EMBL" id="SUA72546.1"/>
    </source>
</evidence>
<evidence type="ECO:0000256" key="1">
    <source>
        <dbReference type="SAM" id="MobiDB-lite"/>
    </source>
</evidence>
<feature type="compositionally biased region" description="Basic and acidic residues" evidence="1">
    <location>
        <begin position="1"/>
        <end position="11"/>
    </location>
</feature>
<evidence type="ECO:0000313" key="3">
    <source>
        <dbReference type="Proteomes" id="UP000254400"/>
    </source>
</evidence>
<dbReference type="RefSeq" id="WP_017426013.1">
    <property type="nucleotide sequence ID" value="NZ_CP036496.1"/>
</dbReference>
<dbReference type="EMBL" id="UGSC01000001">
    <property type="protein sequence ID" value="SUA72546.1"/>
    <property type="molecule type" value="Genomic_DNA"/>
</dbReference>